<evidence type="ECO:0000256" key="1">
    <source>
        <dbReference type="SAM" id="MobiDB-lite"/>
    </source>
</evidence>
<dbReference type="InterPro" id="IPR036116">
    <property type="entry name" value="FN3_sf"/>
</dbReference>
<dbReference type="GO" id="GO:0030198">
    <property type="term" value="P:extracellular matrix organization"/>
    <property type="evidence" value="ECO:0007669"/>
    <property type="project" value="TreeGrafter"/>
</dbReference>
<protein>
    <recommendedName>
        <fullName evidence="2">Fibronectin type-III domain-containing protein</fullName>
    </recommendedName>
</protein>
<dbReference type="Proteomes" id="UP000694569">
    <property type="component" value="Unplaced"/>
</dbReference>
<sequence length="540" mass="61158">TPLIFPTHCICMLSKKLNLKVHINATGDTLVMKFLRPSQNTKLEGFILGYGSSFFSNQYIQWPENGKSFVTEVGKCFFLFCFKKKNSTPKPLQLVIGTLTPTSVFLSWGILINPQIDWSVLNKCPNDRFYTVRYREKNKDWLFQLCPTTEVVIDNLKPNTMYEFGVKDNTDGGIWSNLYNHKTLRNPIPIHTLTLPAPSPYTHSHCQPPSPYTHSHCQPPPHTHTHTASPSSPYTHSHCQPPPHTHTHTASRLPIRTLTLPAPLPILSHSWCTAPHVKYMSKDDKIPCSITESLRHFPHEEANNNEDITNPPQNPPSNLTVVTVEGCPSFVILDWDPSDNDTVTEYEVISKENGGPPGKDQSIITTNQTHSTVENLKPDTSYEFHVIPKNPLGEGPVSNTVEFNTESAGKDAIWTEIKFKPDSYSECKGKMYVKRTWYKKFVGIQLCNSLRYKIYLSDSLTGTFYNIGDQSGFGEDHCQFVDSFLDGRTGQQLLPDQLARRKGFYRSVRQQPVDFGEIGGNTHISYVHWYECGIAIPGKW</sequence>
<feature type="region of interest" description="Disordered" evidence="1">
    <location>
        <begin position="201"/>
        <end position="252"/>
    </location>
</feature>
<feature type="compositionally biased region" description="Low complexity" evidence="1">
    <location>
        <begin position="226"/>
        <end position="238"/>
    </location>
</feature>
<dbReference type="PANTHER" id="PTHR23197">
    <property type="entry name" value="TARSH-RELATED FIBRONECTIN DOMAIN-CONTAINING"/>
    <property type="match status" value="1"/>
</dbReference>
<dbReference type="Ensembl" id="ENSLLET00000004804.1">
    <property type="protein sequence ID" value="ENSLLEP00000004598.1"/>
    <property type="gene ID" value="ENSLLEG00000002929.1"/>
</dbReference>
<evidence type="ECO:0000259" key="2">
    <source>
        <dbReference type="PROSITE" id="PS50853"/>
    </source>
</evidence>
<dbReference type="InterPro" id="IPR003961">
    <property type="entry name" value="FN3_dom"/>
</dbReference>
<dbReference type="Gene3D" id="2.60.40.10">
    <property type="entry name" value="Immunoglobulins"/>
    <property type="match status" value="2"/>
</dbReference>
<reference evidence="3" key="1">
    <citation type="submission" date="2025-08" db="UniProtKB">
        <authorList>
            <consortium name="Ensembl"/>
        </authorList>
    </citation>
    <scope>IDENTIFICATION</scope>
</reference>
<accession>A0A8C5LXC2</accession>
<feature type="domain" description="Fibronectin type-III" evidence="2">
    <location>
        <begin position="315"/>
        <end position="408"/>
    </location>
</feature>
<dbReference type="OrthoDB" id="6129306at2759"/>
<name>A0A8C5LXC2_9ANUR</name>
<dbReference type="InterPro" id="IPR049109">
    <property type="entry name" value="TARSH/FNDC1_C"/>
</dbReference>
<dbReference type="InterPro" id="IPR013783">
    <property type="entry name" value="Ig-like_fold"/>
</dbReference>
<proteinExistence type="predicted"/>
<dbReference type="AlphaFoldDB" id="A0A8C5LXC2"/>
<keyword evidence="4" id="KW-1185">Reference proteome</keyword>
<evidence type="ECO:0000313" key="3">
    <source>
        <dbReference type="Ensembl" id="ENSLLEP00000004598.1"/>
    </source>
</evidence>
<dbReference type="SUPFAM" id="SSF49265">
    <property type="entry name" value="Fibronectin type III"/>
    <property type="match status" value="2"/>
</dbReference>
<dbReference type="CDD" id="cd00063">
    <property type="entry name" value="FN3"/>
    <property type="match status" value="2"/>
</dbReference>
<organism evidence="3 4">
    <name type="scientific">Leptobrachium leishanense</name>
    <name type="common">Leishan spiny toad</name>
    <dbReference type="NCBI Taxonomy" id="445787"/>
    <lineage>
        <taxon>Eukaryota</taxon>
        <taxon>Metazoa</taxon>
        <taxon>Chordata</taxon>
        <taxon>Craniata</taxon>
        <taxon>Vertebrata</taxon>
        <taxon>Euteleostomi</taxon>
        <taxon>Amphibia</taxon>
        <taxon>Batrachia</taxon>
        <taxon>Anura</taxon>
        <taxon>Pelobatoidea</taxon>
        <taxon>Megophryidae</taxon>
        <taxon>Leptobrachium</taxon>
    </lineage>
</organism>
<reference evidence="3" key="2">
    <citation type="submission" date="2025-09" db="UniProtKB">
        <authorList>
            <consortium name="Ensembl"/>
        </authorList>
    </citation>
    <scope>IDENTIFICATION</scope>
</reference>
<feature type="domain" description="Fibronectin type-III" evidence="2">
    <location>
        <begin position="88"/>
        <end position="186"/>
    </location>
</feature>
<dbReference type="SMART" id="SM00060">
    <property type="entry name" value="FN3"/>
    <property type="match status" value="2"/>
</dbReference>
<dbReference type="PANTHER" id="PTHR23197:SF10">
    <property type="entry name" value="TARGET OF NESH-SH3"/>
    <property type="match status" value="1"/>
</dbReference>
<dbReference type="GO" id="GO:0010811">
    <property type="term" value="P:positive regulation of cell-substrate adhesion"/>
    <property type="evidence" value="ECO:0007669"/>
    <property type="project" value="TreeGrafter"/>
</dbReference>
<evidence type="ECO:0000313" key="4">
    <source>
        <dbReference type="Proteomes" id="UP000694569"/>
    </source>
</evidence>
<dbReference type="Pfam" id="PF21731">
    <property type="entry name" value="TARSH_C"/>
    <property type="match status" value="1"/>
</dbReference>
<dbReference type="PROSITE" id="PS50853">
    <property type="entry name" value="FN3"/>
    <property type="match status" value="2"/>
</dbReference>
<dbReference type="Pfam" id="PF00041">
    <property type="entry name" value="fn3"/>
    <property type="match status" value="2"/>
</dbReference>
<dbReference type="GeneTree" id="ENSGT00530000063558"/>